<protein>
    <submittedName>
        <fullName evidence="1">Glutathione S-transferase N-terminal domain-containing protein</fullName>
    </submittedName>
</protein>
<dbReference type="PANTHER" id="PTHR45288">
    <property type="entry name" value="THIOREDOXIN FAMILY PROTEIN"/>
    <property type="match status" value="1"/>
</dbReference>
<dbReference type="Proteomes" id="UP000644140">
    <property type="component" value="Chromosome"/>
</dbReference>
<dbReference type="CDD" id="cd03041">
    <property type="entry name" value="GST_N_2GST_N"/>
    <property type="match status" value="1"/>
</dbReference>
<dbReference type="SUPFAM" id="SSF52833">
    <property type="entry name" value="Thioredoxin-like"/>
    <property type="match status" value="2"/>
</dbReference>
<proteinExistence type="predicted"/>
<name>A0A8I1DJB9_ACIBZ</name>
<dbReference type="InterPro" id="IPR036249">
    <property type="entry name" value="Thioredoxin-like_sf"/>
</dbReference>
<sequence length="264" mass="29705">MVHHQIKVVQALASTLTAGGRGVTGTAFPNQPQKALKLYEFEGSPFCRRVREVLTLLNLDYEVYPCPKGGNKYRKIVKENGGKLRFPYFVDENTGTAMYESVAIIDYLFKHYGKSGKTPKKYAHYPKYPVVALVGTVINGARGVWVNPKIIDRAAPEKLLDLWGFEASPYTRIVRGVLTELEIPFVFHNVAKECWQDQGPAALRLKPGKYVPLKGGKREKIVPVMGRVKQDIQVPYLEDPNTGAKLFESESIVNYLQKQYGELT</sequence>
<dbReference type="SFLD" id="SFLDG01202">
    <property type="entry name" value="SUF2.2"/>
    <property type="match status" value="1"/>
</dbReference>
<dbReference type="Gene3D" id="3.40.30.10">
    <property type="entry name" value="Glutaredoxin"/>
    <property type="match status" value="2"/>
</dbReference>
<dbReference type="InterPro" id="IPR040079">
    <property type="entry name" value="Glutathione_S-Trfase"/>
</dbReference>
<dbReference type="SFLD" id="SFLDS00019">
    <property type="entry name" value="Glutathione_Transferase_(cytos"/>
    <property type="match status" value="1"/>
</dbReference>
<dbReference type="PANTHER" id="PTHR45288:SF2">
    <property type="entry name" value="THIOREDOXIN FAMILY PROTEIN"/>
    <property type="match status" value="1"/>
</dbReference>
<dbReference type="EMBL" id="CP092085">
    <property type="protein sequence ID" value="UUN96015.1"/>
    <property type="molecule type" value="Genomic_DNA"/>
</dbReference>
<accession>A0A8I1DJB9</accession>
<reference evidence="1" key="1">
    <citation type="submission" date="2022-02" db="EMBL/GenBank/DDBJ databases">
        <title>Characterization of Tn125 harboring carbapenem-resistant Acinetobacter bereziniae clinical isolates.</title>
        <authorList>
            <person name="Wong N.-K."/>
            <person name="Pan Q."/>
        </authorList>
    </citation>
    <scope>NUCLEOTIDE SEQUENCE</scope>
    <source>
        <strain evidence="1">GD03393</strain>
    </source>
</reference>
<dbReference type="SFLD" id="SFLDG01181">
    <property type="entry name" value="SUF2"/>
    <property type="match status" value="1"/>
</dbReference>
<dbReference type="AlphaFoldDB" id="A0A8I1DJB9"/>
<evidence type="ECO:0000313" key="1">
    <source>
        <dbReference type="EMBL" id="UUN96015.1"/>
    </source>
</evidence>
<dbReference type="Pfam" id="PF13417">
    <property type="entry name" value="GST_N_3"/>
    <property type="match status" value="2"/>
</dbReference>
<dbReference type="PROSITE" id="PS50404">
    <property type="entry name" value="GST_NTER"/>
    <property type="match status" value="2"/>
</dbReference>
<organism evidence="1 2">
    <name type="scientific">Acinetobacter bereziniae</name>
    <name type="common">Acinetobacter genomosp. 10</name>
    <dbReference type="NCBI Taxonomy" id="106648"/>
    <lineage>
        <taxon>Bacteria</taxon>
        <taxon>Pseudomonadati</taxon>
        <taxon>Pseudomonadota</taxon>
        <taxon>Gammaproteobacteria</taxon>
        <taxon>Moraxellales</taxon>
        <taxon>Moraxellaceae</taxon>
        <taxon>Acinetobacter</taxon>
    </lineage>
</organism>
<dbReference type="RefSeq" id="WP_004830900.1">
    <property type="nucleotide sequence ID" value="NZ_BKJQ01000057.1"/>
</dbReference>
<dbReference type="InterPro" id="IPR004045">
    <property type="entry name" value="Glutathione_S-Trfase_N"/>
</dbReference>
<evidence type="ECO:0000313" key="2">
    <source>
        <dbReference type="Proteomes" id="UP000644140"/>
    </source>
</evidence>
<gene>
    <name evidence="1" type="ORF">I9054_011515</name>
</gene>